<feature type="chain" id="PRO_5011767960" description="DUF2155 domain-containing protein" evidence="1">
    <location>
        <begin position="19"/>
        <end position="155"/>
    </location>
</feature>
<keyword evidence="3" id="KW-1185">Reference proteome</keyword>
<name>A0A1I4QVP6_9RHOB</name>
<accession>A0A1I4QVP6</accession>
<keyword evidence="1" id="KW-0732">Signal</keyword>
<dbReference type="Proteomes" id="UP000199144">
    <property type="component" value="Unassembled WGS sequence"/>
</dbReference>
<reference evidence="2 3" key="1">
    <citation type="submission" date="2016-10" db="EMBL/GenBank/DDBJ databases">
        <authorList>
            <person name="de Groot N.N."/>
        </authorList>
    </citation>
    <scope>NUCLEOTIDE SEQUENCE [LARGE SCALE GENOMIC DNA]</scope>
    <source>
        <strain evidence="2 3">DSM 15283</strain>
    </source>
</reference>
<protein>
    <recommendedName>
        <fullName evidence="4">DUF2155 domain-containing protein</fullName>
    </recommendedName>
</protein>
<sequence length="155" mass="16841">MKRFLTAMAICAPFVASAQEIVVETLEIEPQTFESLRQPLGDVTSETVVGAVVAEGALLRGLDKLTGDLVDFELQNGYSLNFGALRVDMAQCRHPEDNATGEAYAYLTILENNGEGASVFEGWMIASSPALNALDHPRYDVWVLRCKTSQADGND</sequence>
<organism evidence="2 3">
    <name type="scientific">Shimia aestuarii</name>
    <dbReference type="NCBI Taxonomy" id="254406"/>
    <lineage>
        <taxon>Bacteria</taxon>
        <taxon>Pseudomonadati</taxon>
        <taxon>Pseudomonadota</taxon>
        <taxon>Alphaproteobacteria</taxon>
        <taxon>Rhodobacterales</taxon>
        <taxon>Roseobacteraceae</taxon>
    </lineage>
</organism>
<evidence type="ECO:0000313" key="3">
    <source>
        <dbReference type="Proteomes" id="UP000199144"/>
    </source>
</evidence>
<dbReference type="EMBL" id="FOTQ01000007">
    <property type="protein sequence ID" value="SFM44128.1"/>
    <property type="molecule type" value="Genomic_DNA"/>
</dbReference>
<evidence type="ECO:0000313" key="2">
    <source>
        <dbReference type="EMBL" id="SFM44128.1"/>
    </source>
</evidence>
<gene>
    <name evidence="2" type="ORF">SAMN04488042_107147</name>
</gene>
<proteinExistence type="predicted"/>
<dbReference type="OrthoDB" id="9810376at2"/>
<evidence type="ECO:0008006" key="4">
    <source>
        <dbReference type="Google" id="ProtNLM"/>
    </source>
</evidence>
<feature type="signal peptide" evidence="1">
    <location>
        <begin position="1"/>
        <end position="18"/>
    </location>
</feature>
<evidence type="ECO:0000256" key="1">
    <source>
        <dbReference type="SAM" id="SignalP"/>
    </source>
</evidence>
<dbReference type="RefSeq" id="WP_093094862.1">
    <property type="nucleotide sequence ID" value="NZ_FOTQ01000007.1"/>
</dbReference>
<dbReference type="STRING" id="254406.SAMN04488042_107147"/>
<dbReference type="Pfam" id="PF09923">
    <property type="entry name" value="DUF2155"/>
    <property type="match status" value="1"/>
</dbReference>
<dbReference type="InterPro" id="IPR019225">
    <property type="entry name" value="DUF2155"/>
</dbReference>
<dbReference type="AlphaFoldDB" id="A0A1I4QVP6"/>